<dbReference type="eggNOG" id="COG1396">
    <property type="taxonomic scope" value="Bacteria"/>
</dbReference>
<dbReference type="KEGG" id="pth:PTH_0798"/>
<evidence type="ECO:0000313" key="3">
    <source>
        <dbReference type="EMBL" id="BAF58979.1"/>
    </source>
</evidence>
<dbReference type="PANTHER" id="PTHR46797">
    <property type="entry name" value="HTH-TYPE TRANSCRIPTIONAL REGULATOR"/>
    <property type="match status" value="1"/>
</dbReference>
<keyword evidence="4" id="KW-1185">Reference proteome</keyword>
<reference evidence="4" key="1">
    <citation type="journal article" date="2008" name="Genome Res.">
        <title>The genome of Pelotomaculum thermopropionicum reveals niche-associated evolution in anaerobic microbiota.</title>
        <authorList>
            <person name="Kosaka T."/>
            <person name="Kato S."/>
            <person name="Shimoyama T."/>
            <person name="Ishii S."/>
            <person name="Abe T."/>
            <person name="Watanabe K."/>
        </authorList>
    </citation>
    <scope>NUCLEOTIDE SEQUENCE [LARGE SCALE GENOMIC DNA]</scope>
    <source>
        <strain evidence="4">DSM 13744 / JCM 10971 / SI</strain>
    </source>
</reference>
<accession>A5D441</accession>
<dbReference type="SUPFAM" id="SSF47413">
    <property type="entry name" value="lambda repressor-like DNA-binding domains"/>
    <property type="match status" value="1"/>
</dbReference>
<protein>
    <submittedName>
        <fullName evidence="3">Uncharacterized protein conserved in bacteria</fullName>
    </submittedName>
</protein>
<dbReference type="InterPro" id="IPR001387">
    <property type="entry name" value="Cro/C1-type_HTH"/>
</dbReference>
<dbReference type="EMBL" id="AP009389">
    <property type="protein sequence ID" value="BAF58979.1"/>
    <property type="molecule type" value="Genomic_DNA"/>
</dbReference>
<dbReference type="GO" id="GO:0003677">
    <property type="term" value="F:DNA binding"/>
    <property type="evidence" value="ECO:0007669"/>
    <property type="project" value="UniProtKB-KW"/>
</dbReference>
<keyword evidence="1" id="KW-0238">DNA-binding</keyword>
<feature type="domain" description="HTH cro/C1-type" evidence="2">
    <location>
        <begin position="15"/>
        <end position="69"/>
    </location>
</feature>
<evidence type="ECO:0000259" key="2">
    <source>
        <dbReference type="PROSITE" id="PS50943"/>
    </source>
</evidence>
<dbReference type="GO" id="GO:0005829">
    <property type="term" value="C:cytosol"/>
    <property type="evidence" value="ECO:0007669"/>
    <property type="project" value="TreeGrafter"/>
</dbReference>
<proteinExistence type="predicted"/>
<dbReference type="PANTHER" id="PTHR46797:SF1">
    <property type="entry name" value="METHYLPHOSPHONATE SYNTHASE"/>
    <property type="match status" value="1"/>
</dbReference>
<dbReference type="Proteomes" id="UP000006556">
    <property type="component" value="Chromosome"/>
</dbReference>
<sequence>MINTDDILKVFGKNVRQYRKMKGLTLKQMSRGLNITGAYLGYLERGQRNPSLLALAEIAKTLEVQPYLLLIPSRDEFEEELIVLVNMLNEMGEIKHVIFLKEVLKVYLNLHCKR</sequence>
<dbReference type="AlphaFoldDB" id="A5D441"/>
<dbReference type="Pfam" id="PF01381">
    <property type="entry name" value="HTH_3"/>
    <property type="match status" value="1"/>
</dbReference>
<organism evidence="3 4">
    <name type="scientific">Pelotomaculum thermopropionicum (strain DSM 13744 / JCM 10971 / SI)</name>
    <dbReference type="NCBI Taxonomy" id="370438"/>
    <lineage>
        <taxon>Bacteria</taxon>
        <taxon>Bacillati</taxon>
        <taxon>Bacillota</taxon>
        <taxon>Clostridia</taxon>
        <taxon>Eubacteriales</taxon>
        <taxon>Desulfotomaculaceae</taxon>
        <taxon>Pelotomaculum</taxon>
    </lineage>
</organism>
<evidence type="ECO:0000256" key="1">
    <source>
        <dbReference type="ARBA" id="ARBA00023125"/>
    </source>
</evidence>
<dbReference type="STRING" id="370438.PTH_0798"/>
<name>A5D441_PELTS</name>
<dbReference type="PROSITE" id="PS50943">
    <property type="entry name" value="HTH_CROC1"/>
    <property type="match status" value="1"/>
</dbReference>
<dbReference type="GO" id="GO:0003700">
    <property type="term" value="F:DNA-binding transcription factor activity"/>
    <property type="evidence" value="ECO:0007669"/>
    <property type="project" value="TreeGrafter"/>
</dbReference>
<gene>
    <name evidence="3" type="primary">nil</name>
    <name evidence="3" type="ordered locus">PTH_0798</name>
</gene>
<dbReference type="HOGENOM" id="CLU_066192_17_5_9"/>
<evidence type="ECO:0000313" key="4">
    <source>
        <dbReference type="Proteomes" id="UP000006556"/>
    </source>
</evidence>
<dbReference type="InterPro" id="IPR050807">
    <property type="entry name" value="TransReg_Diox_bact_type"/>
</dbReference>
<dbReference type="Gene3D" id="1.10.260.40">
    <property type="entry name" value="lambda repressor-like DNA-binding domains"/>
    <property type="match status" value="1"/>
</dbReference>
<dbReference type="CDD" id="cd00093">
    <property type="entry name" value="HTH_XRE"/>
    <property type="match status" value="1"/>
</dbReference>
<dbReference type="SMART" id="SM00530">
    <property type="entry name" value="HTH_XRE"/>
    <property type="match status" value="1"/>
</dbReference>
<dbReference type="InterPro" id="IPR010982">
    <property type="entry name" value="Lambda_DNA-bd_dom_sf"/>
</dbReference>